<evidence type="ECO:0000256" key="4">
    <source>
        <dbReference type="SAM" id="MobiDB-lite"/>
    </source>
</evidence>
<feature type="region of interest" description="Disordered" evidence="4">
    <location>
        <begin position="1"/>
        <end position="33"/>
    </location>
</feature>
<dbReference type="Pfam" id="PF04957">
    <property type="entry name" value="RMF"/>
    <property type="match status" value="1"/>
</dbReference>
<dbReference type="EMBL" id="SHNN01000002">
    <property type="protein sequence ID" value="MCX2981686.1"/>
    <property type="molecule type" value="Genomic_DNA"/>
</dbReference>
<dbReference type="HAMAP" id="MF_00919">
    <property type="entry name" value="RMF"/>
    <property type="match status" value="1"/>
</dbReference>
<comment type="caution">
    <text evidence="5">The sequence shown here is derived from an EMBL/GenBank/DDBJ whole genome shotgun (WGS) entry which is preliminary data.</text>
</comment>
<reference evidence="5" key="1">
    <citation type="submission" date="2019-02" db="EMBL/GenBank/DDBJ databases">
        <authorList>
            <person name="Li S.-H."/>
        </authorList>
    </citation>
    <scope>NUCLEOTIDE SEQUENCE</scope>
    <source>
        <strain evidence="5">IMCC14734</strain>
    </source>
</reference>
<keyword evidence="6" id="KW-1185">Reference proteome</keyword>
<feature type="compositionally biased region" description="Basic and acidic residues" evidence="4">
    <location>
        <begin position="1"/>
        <end position="13"/>
    </location>
</feature>
<sequence>MRRQKRDMSDRAFQRGYQAGVSGRSNETCPHSNDDQRLCWLSGWREGRSDQWDGLTGVSGVHKAVV</sequence>
<evidence type="ECO:0000256" key="3">
    <source>
        <dbReference type="HAMAP-Rule" id="MF_00919"/>
    </source>
</evidence>
<dbReference type="Gene3D" id="1.10.10.620">
    <property type="entry name" value="ribosome modulation factor like domain"/>
    <property type="match status" value="1"/>
</dbReference>
<name>A0ABT3TH85_9GAMM</name>
<evidence type="ECO:0000313" key="5">
    <source>
        <dbReference type="EMBL" id="MCX2981686.1"/>
    </source>
</evidence>
<evidence type="ECO:0000256" key="1">
    <source>
        <dbReference type="ARBA" id="ARBA00022490"/>
    </source>
</evidence>
<accession>A0ABT3TH85</accession>
<comment type="subcellular location">
    <subcellularLocation>
        <location evidence="3">Cytoplasm</location>
    </subcellularLocation>
</comment>
<dbReference type="NCBIfam" id="NF011162">
    <property type="entry name" value="PRK14563.1"/>
    <property type="match status" value="1"/>
</dbReference>
<gene>
    <name evidence="3" type="primary">rmf</name>
    <name evidence="5" type="ORF">EYC98_12525</name>
</gene>
<dbReference type="InterPro" id="IPR023200">
    <property type="entry name" value="RMF_sf"/>
</dbReference>
<comment type="similarity">
    <text evidence="3">Belongs to the ribosome modulation factor family.</text>
</comment>
<dbReference type="Proteomes" id="UP001143362">
    <property type="component" value="Unassembled WGS sequence"/>
</dbReference>
<keyword evidence="2 3" id="KW-0810">Translation regulation</keyword>
<dbReference type="NCBIfam" id="NF041886">
    <property type="entry name" value="Rmf_CrpP_fam"/>
    <property type="match status" value="1"/>
</dbReference>
<dbReference type="RefSeq" id="WP_279245683.1">
    <property type="nucleotide sequence ID" value="NZ_SHNN01000002.1"/>
</dbReference>
<dbReference type="InterPro" id="IPR007040">
    <property type="entry name" value="Ribosome_modulation_factor"/>
</dbReference>
<protein>
    <recommendedName>
        <fullName evidence="3">Ribosome modulation factor</fullName>
        <shortName evidence="3">RMF</shortName>
    </recommendedName>
</protein>
<organism evidence="5 6">
    <name type="scientific">Candidatus Litorirhabdus singularis</name>
    <dbReference type="NCBI Taxonomy" id="2518993"/>
    <lineage>
        <taxon>Bacteria</taxon>
        <taxon>Pseudomonadati</taxon>
        <taxon>Pseudomonadota</taxon>
        <taxon>Gammaproteobacteria</taxon>
        <taxon>Cellvibrionales</taxon>
        <taxon>Halieaceae</taxon>
        <taxon>Candidatus Litorirhabdus</taxon>
    </lineage>
</organism>
<keyword evidence="1 3" id="KW-0963">Cytoplasm</keyword>
<evidence type="ECO:0000256" key="2">
    <source>
        <dbReference type="ARBA" id="ARBA00022845"/>
    </source>
</evidence>
<proteinExistence type="inferred from homology"/>
<comment type="function">
    <text evidence="3">During stationary phase, converts 70S ribosomes to an inactive dimeric form (100S ribosomes).</text>
</comment>
<evidence type="ECO:0000313" key="6">
    <source>
        <dbReference type="Proteomes" id="UP001143362"/>
    </source>
</evidence>